<evidence type="ECO:0000313" key="2">
    <source>
        <dbReference type="EMBL" id="SDY05045.1"/>
    </source>
</evidence>
<organism evidence="2 3">
    <name type="scientific">Saccharopolyspora shandongensis</name>
    <dbReference type="NCBI Taxonomy" id="418495"/>
    <lineage>
        <taxon>Bacteria</taxon>
        <taxon>Bacillati</taxon>
        <taxon>Actinomycetota</taxon>
        <taxon>Actinomycetes</taxon>
        <taxon>Pseudonocardiales</taxon>
        <taxon>Pseudonocardiaceae</taxon>
        <taxon>Saccharopolyspora</taxon>
    </lineage>
</organism>
<dbReference type="EMBL" id="FNOK01000019">
    <property type="protein sequence ID" value="SDY05045.1"/>
    <property type="molecule type" value="Genomic_DNA"/>
</dbReference>
<keyword evidence="3" id="KW-1185">Reference proteome</keyword>
<reference evidence="3" key="1">
    <citation type="submission" date="2016-10" db="EMBL/GenBank/DDBJ databases">
        <authorList>
            <person name="Varghese N."/>
            <person name="Submissions S."/>
        </authorList>
    </citation>
    <scope>NUCLEOTIDE SEQUENCE [LARGE SCALE GENOMIC DNA]</scope>
    <source>
        <strain evidence="3">CGMCC 4.3530</strain>
    </source>
</reference>
<evidence type="ECO:0000313" key="3">
    <source>
        <dbReference type="Proteomes" id="UP000199529"/>
    </source>
</evidence>
<dbReference type="Proteomes" id="UP000199529">
    <property type="component" value="Unassembled WGS sequence"/>
</dbReference>
<dbReference type="AlphaFoldDB" id="A0A1H3GPZ7"/>
<keyword evidence="1" id="KW-1133">Transmembrane helix</keyword>
<keyword evidence="1" id="KW-0472">Membrane</keyword>
<sequence>MSARQETGTATTHRVVILGAGYAGMAAAIQLAARTKRREPSGAKRCR</sequence>
<dbReference type="RefSeq" id="WP_245761272.1">
    <property type="nucleotide sequence ID" value="NZ_FNOK01000019.1"/>
</dbReference>
<dbReference type="SUPFAM" id="SSF51905">
    <property type="entry name" value="FAD/NAD(P)-binding domain"/>
    <property type="match status" value="1"/>
</dbReference>
<evidence type="ECO:0000256" key="1">
    <source>
        <dbReference type="SAM" id="Phobius"/>
    </source>
</evidence>
<dbReference type="InterPro" id="IPR036188">
    <property type="entry name" value="FAD/NAD-bd_sf"/>
</dbReference>
<dbReference type="Gene3D" id="3.50.50.60">
    <property type="entry name" value="FAD/NAD(P)-binding domain"/>
    <property type="match status" value="1"/>
</dbReference>
<accession>A0A1H3GPZ7</accession>
<protein>
    <submittedName>
        <fullName evidence="2">Uncharacterized protein</fullName>
    </submittedName>
</protein>
<keyword evidence="1" id="KW-0812">Transmembrane</keyword>
<gene>
    <name evidence="2" type="ORF">SAMN05216215_101931</name>
</gene>
<dbReference type="STRING" id="418495.SAMN05216215_101931"/>
<proteinExistence type="predicted"/>
<feature type="transmembrane region" description="Helical" evidence="1">
    <location>
        <begin position="15"/>
        <end position="33"/>
    </location>
</feature>
<name>A0A1H3GPZ7_9PSEU</name>